<dbReference type="InterPro" id="IPR044824">
    <property type="entry name" value="MAIN-like"/>
</dbReference>
<sequence>IENYLREAGFWHVATIGRGCKLDSKLISTLIERWKPKTYIFHIPYGECTITFVDVQLQLGLLVDGSTLTGSAQFVDWGAIYYDLLGAILDNIYGVYILRLLEAI</sequence>
<gene>
    <name evidence="2" type="ORF">Goshw_000641</name>
</gene>
<dbReference type="InterPro" id="IPR019557">
    <property type="entry name" value="AminoTfrase-like_pln_mobile"/>
</dbReference>
<dbReference type="Proteomes" id="UP000593576">
    <property type="component" value="Unassembled WGS sequence"/>
</dbReference>
<evidence type="ECO:0000313" key="3">
    <source>
        <dbReference type="Proteomes" id="UP000593576"/>
    </source>
</evidence>
<feature type="domain" description="Aminotransferase-like plant mobile" evidence="1">
    <location>
        <begin position="19"/>
        <end position="88"/>
    </location>
</feature>
<reference evidence="2 3" key="1">
    <citation type="journal article" date="2019" name="Genome Biol. Evol.">
        <title>Insights into the evolution of the New World diploid cottons (Gossypium, subgenus Houzingenia) based on genome sequencing.</title>
        <authorList>
            <person name="Grover C.E."/>
            <person name="Arick M.A. 2nd"/>
            <person name="Thrash A."/>
            <person name="Conover J.L."/>
            <person name="Sanders W.S."/>
            <person name="Peterson D.G."/>
            <person name="Frelichowski J.E."/>
            <person name="Scheffler J.A."/>
            <person name="Scheffler B.E."/>
            <person name="Wendel J.F."/>
        </authorList>
    </citation>
    <scope>NUCLEOTIDE SEQUENCE [LARGE SCALE GENOMIC DNA]</scope>
    <source>
        <strain evidence="2">1</strain>
        <tissue evidence="2">Leaf</tissue>
    </source>
</reference>
<dbReference type="AlphaFoldDB" id="A0A7J9MSH0"/>
<evidence type="ECO:0000313" key="2">
    <source>
        <dbReference type="EMBL" id="MBA0873309.1"/>
    </source>
</evidence>
<dbReference type="PANTHER" id="PTHR46033">
    <property type="entry name" value="PROTEIN MAIN-LIKE 2"/>
    <property type="match status" value="1"/>
</dbReference>
<dbReference type="OrthoDB" id="1936739at2759"/>
<accession>A0A7J9MSH0</accession>
<feature type="non-terminal residue" evidence="2">
    <location>
        <position position="104"/>
    </location>
</feature>
<organism evidence="2 3">
    <name type="scientific">Gossypium schwendimanii</name>
    <name type="common">Cotton</name>
    <dbReference type="NCBI Taxonomy" id="34291"/>
    <lineage>
        <taxon>Eukaryota</taxon>
        <taxon>Viridiplantae</taxon>
        <taxon>Streptophyta</taxon>
        <taxon>Embryophyta</taxon>
        <taxon>Tracheophyta</taxon>
        <taxon>Spermatophyta</taxon>
        <taxon>Magnoliopsida</taxon>
        <taxon>eudicotyledons</taxon>
        <taxon>Gunneridae</taxon>
        <taxon>Pentapetalae</taxon>
        <taxon>rosids</taxon>
        <taxon>malvids</taxon>
        <taxon>Malvales</taxon>
        <taxon>Malvaceae</taxon>
        <taxon>Malvoideae</taxon>
        <taxon>Gossypium</taxon>
    </lineage>
</organism>
<evidence type="ECO:0000259" key="1">
    <source>
        <dbReference type="Pfam" id="PF10536"/>
    </source>
</evidence>
<dbReference type="Pfam" id="PF10536">
    <property type="entry name" value="PMD"/>
    <property type="match status" value="1"/>
</dbReference>
<proteinExistence type="predicted"/>
<dbReference type="PANTHER" id="PTHR46033:SF8">
    <property type="entry name" value="PROTEIN MAINTENANCE OF MERISTEMS-LIKE"/>
    <property type="match status" value="1"/>
</dbReference>
<comment type="caution">
    <text evidence="2">The sequence shown here is derived from an EMBL/GenBank/DDBJ whole genome shotgun (WGS) entry which is preliminary data.</text>
</comment>
<dbReference type="GO" id="GO:0010073">
    <property type="term" value="P:meristem maintenance"/>
    <property type="evidence" value="ECO:0007669"/>
    <property type="project" value="InterPro"/>
</dbReference>
<protein>
    <recommendedName>
        <fullName evidence="1">Aminotransferase-like plant mobile domain-containing protein</fullName>
    </recommendedName>
</protein>
<dbReference type="EMBL" id="JABFAF010000013">
    <property type="protein sequence ID" value="MBA0873309.1"/>
    <property type="molecule type" value="Genomic_DNA"/>
</dbReference>
<keyword evidence="3" id="KW-1185">Reference proteome</keyword>
<name>A0A7J9MSH0_GOSSC</name>